<keyword evidence="2" id="KW-0472">Membrane</keyword>
<feature type="region of interest" description="Disordered" evidence="1">
    <location>
        <begin position="417"/>
        <end position="444"/>
    </location>
</feature>
<evidence type="ECO:0000313" key="4">
    <source>
        <dbReference type="EMBL" id="KAK4541167.1"/>
    </source>
</evidence>
<reference evidence="4 5" key="1">
    <citation type="submission" date="2021-11" db="EMBL/GenBank/DDBJ databases">
        <title>Black yeast isolated from Biological Soil Crust.</title>
        <authorList>
            <person name="Kurbessoian T."/>
        </authorList>
    </citation>
    <scope>NUCLEOTIDE SEQUENCE [LARGE SCALE GENOMIC DNA]</scope>
    <source>
        <strain evidence="4 5">CCFEE 5522</strain>
    </source>
</reference>
<keyword evidence="2" id="KW-1133">Transmembrane helix</keyword>
<evidence type="ECO:0000313" key="5">
    <source>
        <dbReference type="Proteomes" id="UP001324427"/>
    </source>
</evidence>
<evidence type="ECO:0000256" key="2">
    <source>
        <dbReference type="SAM" id="Phobius"/>
    </source>
</evidence>
<feature type="transmembrane region" description="Helical" evidence="2">
    <location>
        <begin position="558"/>
        <end position="580"/>
    </location>
</feature>
<keyword evidence="5" id="KW-1185">Reference proteome</keyword>
<dbReference type="EMBL" id="JAVFHQ010000056">
    <property type="protein sequence ID" value="KAK4541167.1"/>
    <property type="molecule type" value="Genomic_DNA"/>
</dbReference>
<feature type="signal peptide" evidence="3">
    <location>
        <begin position="1"/>
        <end position="25"/>
    </location>
</feature>
<proteinExistence type="predicted"/>
<feature type="chain" id="PRO_5043474296" evidence="3">
    <location>
        <begin position="26"/>
        <end position="688"/>
    </location>
</feature>
<protein>
    <submittedName>
        <fullName evidence="4">Uncharacterized protein</fullName>
    </submittedName>
</protein>
<comment type="caution">
    <text evidence="4">The sequence shown here is derived from an EMBL/GenBank/DDBJ whole genome shotgun (WGS) entry which is preliminary data.</text>
</comment>
<feature type="transmembrane region" description="Helical" evidence="2">
    <location>
        <begin position="653"/>
        <end position="672"/>
    </location>
</feature>
<organism evidence="4 5">
    <name type="scientific">Oleoguttula mirabilis</name>
    <dbReference type="NCBI Taxonomy" id="1507867"/>
    <lineage>
        <taxon>Eukaryota</taxon>
        <taxon>Fungi</taxon>
        <taxon>Dikarya</taxon>
        <taxon>Ascomycota</taxon>
        <taxon>Pezizomycotina</taxon>
        <taxon>Dothideomycetes</taxon>
        <taxon>Dothideomycetidae</taxon>
        <taxon>Mycosphaerellales</taxon>
        <taxon>Teratosphaeriaceae</taxon>
        <taxon>Oleoguttula</taxon>
    </lineage>
</organism>
<name>A0AAV9J7X1_9PEZI</name>
<feature type="transmembrane region" description="Helical" evidence="2">
    <location>
        <begin position="372"/>
        <end position="390"/>
    </location>
</feature>
<evidence type="ECO:0000256" key="1">
    <source>
        <dbReference type="SAM" id="MobiDB-lite"/>
    </source>
</evidence>
<feature type="transmembrane region" description="Helical" evidence="2">
    <location>
        <begin position="527"/>
        <end position="551"/>
    </location>
</feature>
<dbReference type="AlphaFoldDB" id="A0AAV9J7X1"/>
<feature type="transmembrane region" description="Helical" evidence="2">
    <location>
        <begin position="260"/>
        <end position="278"/>
    </location>
</feature>
<gene>
    <name evidence="4" type="ORF">LTR36_008241</name>
</gene>
<dbReference type="Proteomes" id="UP001324427">
    <property type="component" value="Unassembled WGS sequence"/>
</dbReference>
<sequence length="688" mass="69164">MKNTIFALAAVSLLASSSTTTVTLAMPAPPSQPNTTAIAIASEASAHPASNSSTAASPLPISKFVPENKCAAGSVITTPAGATIVCPSSASPPQKTVGNLYWVLPFAAVTLGLGNGRVEALPLLALGLAGWEVFGGVGVLADGTFATGTTDVVFVNDTAGMGMPATTAQLNDPAIFTLGTKALATSAVAESNHSCSANGTLAMCADSDAGDDKKGGGWHFGGGGAGVSSSAAHDIGGGVLLWALALGSLFLALGRPQPVASLILLLFAGAWLQLGTGMPKVAAADMFVSITPGSGVLAPESTPTTSALLATTSTASLTLAPTIAATAIVTPHASATAESLASTYEILSGMLWLFSFGAVAALVAVGRMEALLLLLLLVAGWTNFGMPRVMGVGASATVTTTITTSSTTTRTTVVTLTGAPSDASNESSTSFPTPDHTSAANSSAAMSLTTGLPTTSANTWKSATLYKPGPNLLAHSQPSELYRSMVGSMTGVFTPAAIHVADACTLVDDLYACHLPQSSIPVSDSTAAAWMLSANLLGVALTVALTAHVLASPAALTFIFILLLATKAAAAAGTATSILLPELVVNVSTTALFTMTETVYVANAAFMPTTTLTQFIAPCTPYCASVDDKGQCLQAQGCKGVVGRQSTATVCDVPVLTIGAMLLASVLLGVWVGRLDDRHMEVTSLPRD</sequence>
<accession>A0AAV9J7X1</accession>
<feature type="compositionally biased region" description="Polar residues" evidence="1">
    <location>
        <begin position="422"/>
        <end position="444"/>
    </location>
</feature>
<feature type="transmembrane region" description="Helical" evidence="2">
    <location>
        <begin position="235"/>
        <end position="253"/>
    </location>
</feature>
<evidence type="ECO:0000256" key="3">
    <source>
        <dbReference type="SAM" id="SignalP"/>
    </source>
</evidence>
<feature type="transmembrane region" description="Helical" evidence="2">
    <location>
        <begin position="346"/>
        <end position="365"/>
    </location>
</feature>
<keyword evidence="2" id="KW-0812">Transmembrane</keyword>
<keyword evidence="3" id="KW-0732">Signal</keyword>